<name>A0A3N2QUY9_9RHOB</name>
<evidence type="ECO:0000313" key="4">
    <source>
        <dbReference type="EMBL" id="ROT99048.1"/>
    </source>
</evidence>
<comment type="caution">
    <text evidence="4">The sequence shown here is derived from an EMBL/GenBank/DDBJ whole genome shotgun (WGS) entry which is preliminary data.</text>
</comment>
<evidence type="ECO:0000256" key="3">
    <source>
        <dbReference type="SAM" id="SignalP"/>
    </source>
</evidence>
<protein>
    <submittedName>
        <fullName evidence="4">Extracellular solute-binding protein</fullName>
    </submittedName>
</protein>
<dbReference type="RefSeq" id="WP_123643230.1">
    <property type="nucleotide sequence ID" value="NZ_ML119088.1"/>
</dbReference>
<dbReference type="InterPro" id="IPR006059">
    <property type="entry name" value="SBP"/>
</dbReference>
<accession>A0A3N2QUY9</accession>
<dbReference type="EMBL" id="RDRB01000008">
    <property type="protein sequence ID" value="ROT99048.1"/>
    <property type="molecule type" value="Genomic_DNA"/>
</dbReference>
<keyword evidence="3" id="KW-0732">Signal</keyword>
<keyword evidence="5" id="KW-1185">Reference proteome</keyword>
<dbReference type="PANTHER" id="PTHR43649:SF12">
    <property type="entry name" value="DIACETYLCHITOBIOSE BINDING PROTEIN DASA"/>
    <property type="match status" value="1"/>
</dbReference>
<feature type="signal peptide" evidence="3">
    <location>
        <begin position="1"/>
        <end position="43"/>
    </location>
</feature>
<evidence type="ECO:0000256" key="1">
    <source>
        <dbReference type="ARBA" id="ARBA00004418"/>
    </source>
</evidence>
<dbReference type="Gene3D" id="3.40.190.10">
    <property type="entry name" value="Periplasmic binding protein-like II"/>
    <property type="match status" value="1"/>
</dbReference>
<comment type="similarity">
    <text evidence="2">Belongs to the bacterial solute-binding protein 1 family.</text>
</comment>
<sequence length="447" mass="48437">MLSQIPMTDSGVGRRSGRLRARTALPLVAALSATTFAAAPAMAQEDQDVTELSVWFAREYTVPSRAQLEAFEAETGITLTVDVQPNDNLFSQLIRMRDAGLQLPDVVHLDGFLGPVVATAGVVVPIQDIVDAWAADDPEGFAEIYDSTWSDGTWEGELYGMANTASMEEVYFRSDWLAEVGVTGAPATWDEVLDFARATKEARPDAVAFGWWAQRGNGANAMYSMMAAMGVPFDGSVPDLQSEAGLYMIDFLQTLAREELVSSDVTAWNDDNMRGGYVASNIGMMLDSAPTSGDLADAGLVAGENFRIVPMPTSRTGESEDGVLVSPARTFFVTAGAVERGAKDEAGLVLRFLMDPEVALEVMLAGTDPHRTDAVLGDPEAVAQWMPVWEEANIEAFRNQGSFPVDLDFPSAEDVVERFNEFVMSNPEMDPAAIAEEWQANFEAIRD</sequence>
<comment type="subcellular location">
    <subcellularLocation>
        <location evidence="1">Periplasm</location>
    </subcellularLocation>
</comment>
<reference evidence="4 5" key="1">
    <citation type="submission" date="2018-10" db="EMBL/GenBank/DDBJ databases">
        <title>Histidinibacterium lentulum gen. nov., sp. nov., a marine bacterium from the culture broth of Picochlorum sp. 122.</title>
        <authorList>
            <person name="Wang G."/>
        </authorList>
    </citation>
    <scope>NUCLEOTIDE SEQUENCE [LARGE SCALE GENOMIC DNA]</scope>
    <source>
        <strain evidence="4 5">B17</strain>
    </source>
</reference>
<feature type="chain" id="PRO_5018255947" evidence="3">
    <location>
        <begin position="44"/>
        <end position="447"/>
    </location>
</feature>
<proteinExistence type="inferred from homology"/>
<dbReference type="PANTHER" id="PTHR43649">
    <property type="entry name" value="ARABINOSE-BINDING PROTEIN-RELATED"/>
    <property type="match status" value="1"/>
</dbReference>
<evidence type="ECO:0000313" key="5">
    <source>
        <dbReference type="Proteomes" id="UP000268016"/>
    </source>
</evidence>
<dbReference type="SUPFAM" id="SSF53850">
    <property type="entry name" value="Periplasmic binding protein-like II"/>
    <property type="match status" value="1"/>
</dbReference>
<dbReference type="Pfam" id="PF01547">
    <property type="entry name" value="SBP_bac_1"/>
    <property type="match status" value="1"/>
</dbReference>
<dbReference type="Proteomes" id="UP000268016">
    <property type="component" value="Unassembled WGS sequence"/>
</dbReference>
<evidence type="ECO:0000256" key="2">
    <source>
        <dbReference type="ARBA" id="ARBA00008520"/>
    </source>
</evidence>
<dbReference type="InterPro" id="IPR050490">
    <property type="entry name" value="Bact_solute-bd_prot1"/>
</dbReference>
<organism evidence="4 5">
    <name type="scientific">Histidinibacterium lentulum</name>
    <dbReference type="NCBI Taxonomy" id="2480588"/>
    <lineage>
        <taxon>Bacteria</taxon>
        <taxon>Pseudomonadati</taxon>
        <taxon>Pseudomonadota</taxon>
        <taxon>Alphaproteobacteria</taxon>
        <taxon>Rhodobacterales</taxon>
        <taxon>Paracoccaceae</taxon>
        <taxon>Histidinibacterium</taxon>
    </lineage>
</organism>
<dbReference type="GO" id="GO:0042597">
    <property type="term" value="C:periplasmic space"/>
    <property type="evidence" value="ECO:0007669"/>
    <property type="project" value="UniProtKB-SubCell"/>
</dbReference>
<dbReference type="OrthoDB" id="2509690at2"/>
<gene>
    <name evidence="4" type="ORF">EAT49_15625</name>
</gene>
<dbReference type="AlphaFoldDB" id="A0A3N2QUY9"/>